<dbReference type="AlphaFoldDB" id="A0A0E9N040"/>
<protein>
    <recommendedName>
        <fullName evidence="6">TIGR01777 family protein</fullName>
    </recommendedName>
</protein>
<reference evidence="4 5" key="1">
    <citation type="submission" date="2015-04" db="EMBL/GenBank/DDBJ databases">
        <title>Whole genome shotgun sequence of Flavihumibacter petaseus NBRC 106054.</title>
        <authorList>
            <person name="Miyazawa S."/>
            <person name="Hosoyama A."/>
            <person name="Hashimoto M."/>
            <person name="Noguchi M."/>
            <person name="Tsuchikane K."/>
            <person name="Ohji S."/>
            <person name="Yamazoe A."/>
            <person name="Ichikawa N."/>
            <person name="Kimura A."/>
            <person name="Fujita N."/>
        </authorList>
    </citation>
    <scope>NUCLEOTIDE SEQUENCE [LARGE SCALE GENOMIC DNA]</scope>
    <source>
        <strain evidence="4 5">NBRC 106054</strain>
    </source>
</reference>
<evidence type="ECO:0000313" key="5">
    <source>
        <dbReference type="Proteomes" id="UP000033121"/>
    </source>
</evidence>
<keyword evidence="5" id="KW-1185">Reference proteome</keyword>
<accession>A0A0E9N040</accession>
<dbReference type="EMBL" id="BBWV01000002">
    <property type="protein sequence ID" value="GAO42986.1"/>
    <property type="molecule type" value="Genomic_DNA"/>
</dbReference>
<dbReference type="OrthoDB" id="9801773at2"/>
<evidence type="ECO:0000313" key="4">
    <source>
        <dbReference type="EMBL" id="GAO42986.1"/>
    </source>
</evidence>
<organism evidence="4 5">
    <name type="scientific">Flavihumibacter petaseus NBRC 106054</name>
    <dbReference type="NCBI Taxonomy" id="1220578"/>
    <lineage>
        <taxon>Bacteria</taxon>
        <taxon>Pseudomonadati</taxon>
        <taxon>Bacteroidota</taxon>
        <taxon>Chitinophagia</taxon>
        <taxon>Chitinophagales</taxon>
        <taxon>Chitinophagaceae</taxon>
        <taxon>Flavihumibacter</taxon>
    </lineage>
</organism>
<evidence type="ECO:0000259" key="2">
    <source>
        <dbReference type="Pfam" id="PF01370"/>
    </source>
</evidence>
<dbReference type="STRING" id="1220578.FPE01S_02_00910"/>
<comment type="similarity">
    <text evidence="1">Belongs to the NAD(P)-dependent epimerase/dehydratase family. SDR39U1 subfamily.</text>
</comment>
<evidence type="ECO:0008006" key="6">
    <source>
        <dbReference type="Google" id="ProtNLM"/>
    </source>
</evidence>
<name>A0A0E9N040_9BACT</name>
<dbReference type="NCBIfam" id="TIGR01777">
    <property type="entry name" value="yfcH"/>
    <property type="match status" value="1"/>
</dbReference>
<dbReference type="Gene3D" id="3.40.50.720">
    <property type="entry name" value="NAD(P)-binding Rossmann-like Domain"/>
    <property type="match status" value="1"/>
</dbReference>
<dbReference type="RefSeq" id="WP_046368940.1">
    <property type="nucleotide sequence ID" value="NZ_BBWV01000002.1"/>
</dbReference>
<dbReference type="InterPro" id="IPR001509">
    <property type="entry name" value="Epimerase_deHydtase"/>
</dbReference>
<feature type="domain" description="NAD-dependent epimerase/dehydratase" evidence="2">
    <location>
        <begin position="6"/>
        <end position="230"/>
    </location>
</feature>
<dbReference type="InterPro" id="IPR036291">
    <property type="entry name" value="NAD(P)-bd_dom_sf"/>
</dbReference>
<dbReference type="Proteomes" id="UP000033121">
    <property type="component" value="Unassembled WGS sequence"/>
</dbReference>
<gene>
    <name evidence="4" type="ORF">FPE01S_02_00910</name>
</gene>
<dbReference type="PANTHER" id="PTHR11092:SF0">
    <property type="entry name" value="EPIMERASE FAMILY PROTEIN SDR39U1"/>
    <property type="match status" value="1"/>
</dbReference>
<dbReference type="PANTHER" id="PTHR11092">
    <property type="entry name" value="SUGAR NUCLEOTIDE EPIMERASE RELATED"/>
    <property type="match status" value="1"/>
</dbReference>
<proteinExistence type="inferred from homology"/>
<dbReference type="Pfam" id="PF01370">
    <property type="entry name" value="Epimerase"/>
    <property type="match status" value="1"/>
</dbReference>
<comment type="caution">
    <text evidence="4">The sequence shown here is derived from an EMBL/GenBank/DDBJ whole genome shotgun (WGS) entry which is preliminary data.</text>
</comment>
<dbReference type="Pfam" id="PF08338">
    <property type="entry name" value="DUF1731"/>
    <property type="match status" value="1"/>
</dbReference>
<evidence type="ECO:0000256" key="1">
    <source>
        <dbReference type="ARBA" id="ARBA00009353"/>
    </source>
</evidence>
<dbReference type="InterPro" id="IPR010099">
    <property type="entry name" value="SDR39U1"/>
</dbReference>
<sequence>MYYNKIVIAGGNGYIGQLCCRYFREKTSRLIVLTRSDKTPATSVGNIETVQWDGRSATGRWTAALEGADLLINLCGKNVNCRYTSENCAVILSSRIQSTAALGEAIRALECPPAVWINASSATIYRHAEDGPQDEHSGAVGYGFSVDVVRAWEKTFFDSNTPRTRKIALRMGIVLGRADGAFRKWLQLVRYGLGGRQGTGQQMISWIHEWDVMRAVEWLLHQPEASGIYNFTAPEAVSNCQFMKLLSESYGTLFSLPCPQWLLEAAACLADTEAELILKSRWVRPARLLEEGFQFHYGTAKAAIDDLLAVRPLAAAYA</sequence>
<dbReference type="InterPro" id="IPR013549">
    <property type="entry name" value="DUF1731"/>
</dbReference>
<evidence type="ECO:0000259" key="3">
    <source>
        <dbReference type="Pfam" id="PF08338"/>
    </source>
</evidence>
<dbReference type="SUPFAM" id="SSF51735">
    <property type="entry name" value="NAD(P)-binding Rossmann-fold domains"/>
    <property type="match status" value="1"/>
</dbReference>
<feature type="domain" description="DUF1731" evidence="3">
    <location>
        <begin position="259"/>
        <end position="307"/>
    </location>
</feature>